<evidence type="ECO:0000256" key="3">
    <source>
        <dbReference type="ARBA" id="ARBA00004637"/>
    </source>
</evidence>
<comment type="function">
    <text evidence="1">Accessory subunit of the mitochondrial membrane respiratory chain NADH dehydrogenase (Complex I), that is believed not to be involved in catalysis. Complex I functions in the transfer of electrons from NADH to the respiratory chain. The immediate electron acceptor for the enzyme is believed to be ubiquinone.</text>
</comment>
<keyword evidence="9" id="KW-0249">Electron transport</keyword>
<dbReference type="AlphaFoldDB" id="F9WH67"/>
<evidence type="ECO:0000256" key="6">
    <source>
        <dbReference type="ARBA" id="ARBA00022448"/>
    </source>
</evidence>
<evidence type="ECO:0000256" key="8">
    <source>
        <dbReference type="ARBA" id="ARBA00022792"/>
    </source>
</evidence>
<keyword evidence="10" id="KW-0496">Mitochondrion</keyword>
<dbReference type="PANTHER" id="PTHR20900">
    <property type="entry name" value="NADH:UBIQUINONE OXIDOREDUCTASE B18-LIKE SUBUNIT"/>
    <property type="match status" value="1"/>
</dbReference>
<dbReference type="VEuPathDB" id="TriTrypDB:TcIL3000_9_4710"/>
<accession>F9WH67</accession>
<dbReference type="EMBL" id="CAEQ01002384">
    <property type="protein sequence ID" value="CCD16656.1"/>
    <property type="molecule type" value="Genomic_DNA"/>
</dbReference>
<keyword evidence="12" id="KW-1015">Disulfide bond</keyword>
<dbReference type="VEuPathDB" id="TriTrypDB:TcIL3000_0_15640"/>
<dbReference type="PANTHER" id="PTHR20900:SF0">
    <property type="entry name" value="NADH DEHYDROGENASE [UBIQUINONE] 1 BETA SUBCOMPLEX SUBUNIT 7"/>
    <property type="match status" value="1"/>
</dbReference>
<name>F9WH67_TRYCI</name>
<evidence type="ECO:0000256" key="11">
    <source>
        <dbReference type="ARBA" id="ARBA00023136"/>
    </source>
</evidence>
<dbReference type="EMBL" id="HE575322">
    <property type="protein sequence ID" value="CCC93071.1"/>
    <property type="molecule type" value="Genomic_DNA"/>
</dbReference>
<gene>
    <name evidence="14" type="ORF">TCIL3000_0_15640</name>
    <name evidence="13" type="ORF">TCIL3000_9_4710</name>
</gene>
<dbReference type="Pfam" id="PF05676">
    <property type="entry name" value="NDUF_B7"/>
    <property type="match status" value="1"/>
</dbReference>
<reference evidence="15" key="1">
    <citation type="submission" date="2011-07" db="EMBL/GenBank/DDBJ databases">
        <title>Divergent evolution of antigenic variation in African trypanosomes.</title>
        <authorList>
            <person name="Jackson A.P."/>
            <person name="Berry A."/>
            <person name="Allison H.C."/>
            <person name="Burton P."/>
            <person name="Anderson J."/>
            <person name="Aslett M."/>
            <person name="Brown R."/>
            <person name="Corton N."/>
            <person name="Harris D."/>
            <person name="Hauser H."/>
            <person name="Gamble J."/>
            <person name="Gilderthorp R."/>
            <person name="McQuillan J."/>
            <person name="Quail M.A."/>
            <person name="Sanders M."/>
            <person name="Van Tonder A."/>
            <person name="Ginger M.L."/>
            <person name="Donelson J.E."/>
            <person name="Field M.C."/>
            <person name="Barry J.D."/>
            <person name="Berriman M."/>
            <person name="Hertz-Fowler C."/>
        </authorList>
    </citation>
    <scope>NUCLEOTIDE SEQUENCE [LARGE SCALE GENOMIC DNA]</scope>
    <source>
        <strain evidence="15">IL3000</strain>
    </source>
</reference>
<dbReference type="InterPro" id="IPR008698">
    <property type="entry name" value="NDUB7"/>
</dbReference>
<keyword evidence="8" id="KW-0999">Mitochondrion inner membrane</keyword>
<evidence type="ECO:0000313" key="15">
    <source>
        <dbReference type="Proteomes" id="UP000000702"/>
    </source>
</evidence>
<proteinExistence type="inferred from homology"/>
<keyword evidence="11" id="KW-0472">Membrane</keyword>
<sequence length="226" mass="26526">MTEYLRDLGRAKPGDPMPPINLGPYDNPLLWNMLDPFGADRGHQRRPMSVSRDFMELHDVPIIFRDQCVHRWVPFHRCLKSLKPVTFGTVNCHEFEEAWMVCRAYETYRNQLLKAKFMELTKDYTAEDKKFFPSLLYLSVPTYMNSFYWTMAASQRLSGWDEKDPANPMMWREPNRALMRSEFSPTNWEKGTLTNATGHKLIDDDVVHDMVPGFPLPENKRPEGVY</sequence>
<evidence type="ECO:0000256" key="12">
    <source>
        <dbReference type="ARBA" id="ARBA00023157"/>
    </source>
</evidence>
<evidence type="ECO:0000256" key="1">
    <source>
        <dbReference type="ARBA" id="ARBA00003195"/>
    </source>
</evidence>
<evidence type="ECO:0000256" key="2">
    <source>
        <dbReference type="ARBA" id="ARBA00004569"/>
    </source>
</evidence>
<reference evidence="14 15" key="2">
    <citation type="journal article" date="2012" name="Proc. Natl. Acad. Sci. U.S.A.">
        <title>Antigenic diversity is generated by distinct evolutionary mechanisms in African trypanosome species.</title>
        <authorList>
            <person name="Jackson A.P."/>
            <person name="Berry A."/>
            <person name="Aslett M."/>
            <person name="Allison H.C."/>
            <person name="Burton P."/>
            <person name="Vavrova-Anderson J."/>
            <person name="Brown R."/>
            <person name="Browne H."/>
            <person name="Corton N."/>
            <person name="Hauser H."/>
            <person name="Gamble J."/>
            <person name="Gilderthorp R."/>
            <person name="Marcello L."/>
            <person name="McQuillan J."/>
            <person name="Otto T.D."/>
            <person name="Quail M.A."/>
            <person name="Sanders M.J."/>
            <person name="van Tonder A."/>
            <person name="Ginger M.L."/>
            <person name="Field M.C."/>
            <person name="Barry J.D."/>
            <person name="Hertz-Fowler C."/>
            <person name="Berriman M."/>
        </authorList>
    </citation>
    <scope>NUCLEOTIDE SEQUENCE [LARGE SCALE GENOMIC DNA]</scope>
    <source>
        <strain evidence="14 15">IL3000</strain>
    </source>
</reference>
<dbReference type="Proteomes" id="UP000000702">
    <property type="component" value="Unassembled WGS sequence"/>
</dbReference>
<evidence type="ECO:0000256" key="5">
    <source>
        <dbReference type="ARBA" id="ARBA00018677"/>
    </source>
</evidence>
<evidence type="ECO:0000256" key="10">
    <source>
        <dbReference type="ARBA" id="ARBA00023128"/>
    </source>
</evidence>
<comment type="subcellular location">
    <subcellularLocation>
        <location evidence="3">Mitochondrion inner membrane</location>
        <topology evidence="3">Peripheral membrane protein</topology>
    </subcellularLocation>
    <subcellularLocation>
        <location evidence="2">Mitochondrion intermembrane space</location>
    </subcellularLocation>
</comment>
<keyword evidence="15" id="KW-1185">Reference proteome</keyword>
<evidence type="ECO:0000256" key="7">
    <source>
        <dbReference type="ARBA" id="ARBA00022660"/>
    </source>
</evidence>
<evidence type="ECO:0000313" key="13">
    <source>
        <dbReference type="EMBL" id="CCC93071.1"/>
    </source>
</evidence>
<dbReference type="OMA" id="PANPVMW"/>
<organism evidence="14 15">
    <name type="scientific">Trypanosoma congolense (strain IL3000)</name>
    <dbReference type="NCBI Taxonomy" id="1068625"/>
    <lineage>
        <taxon>Eukaryota</taxon>
        <taxon>Discoba</taxon>
        <taxon>Euglenozoa</taxon>
        <taxon>Kinetoplastea</taxon>
        <taxon>Metakinetoplastina</taxon>
        <taxon>Trypanosomatida</taxon>
        <taxon>Trypanosomatidae</taxon>
        <taxon>Trypanosoma</taxon>
        <taxon>Nannomonas</taxon>
    </lineage>
</organism>
<evidence type="ECO:0000256" key="4">
    <source>
        <dbReference type="ARBA" id="ARBA00008006"/>
    </source>
</evidence>
<evidence type="ECO:0000256" key="9">
    <source>
        <dbReference type="ARBA" id="ARBA00022982"/>
    </source>
</evidence>
<protein>
    <recommendedName>
        <fullName evidence="5">NADH dehydrogenase [ubiquinone] 1 beta subcomplex subunit 7</fullName>
    </recommendedName>
</protein>
<evidence type="ECO:0000313" key="14">
    <source>
        <dbReference type="EMBL" id="CCD16656.1"/>
    </source>
</evidence>
<dbReference type="GO" id="GO:0005758">
    <property type="term" value="C:mitochondrial intermembrane space"/>
    <property type="evidence" value="ECO:0007669"/>
    <property type="project" value="UniProtKB-SubCell"/>
</dbReference>
<dbReference type="GO" id="GO:0005743">
    <property type="term" value="C:mitochondrial inner membrane"/>
    <property type="evidence" value="ECO:0007669"/>
    <property type="project" value="UniProtKB-SubCell"/>
</dbReference>
<comment type="similarity">
    <text evidence="4">Belongs to the complex I NDUFB7 subunit family.</text>
</comment>
<keyword evidence="7" id="KW-0679">Respiratory chain</keyword>
<keyword evidence="6" id="KW-0813">Transport</keyword>